<dbReference type="InterPro" id="IPR011009">
    <property type="entry name" value="Kinase-like_dom_sf"/>
</dbReference>
<dbReference type="Gene3D" id="1.10.510.10">
    <property type="entry name" value="Transferase(Phosphotransferase) domain 1"/>
    <property type="match status" value="1"/>
</dbReference>
<dbReference type="PROSITE" id="PS50011">
    <property type="entry name" value="PROTEIN_KINASE_DOM"/>
    <property type="match status" value="1"/>
</dbReference>
<accession>A0AAU9XEC0</accession>
<evidence type="ECO:0000256" key="2">
    <source>
        <dbReference type="ARBA" id="ARBA00022840"/>
    </source>
</evidence>
<comment type="caution">
    <text evidence="4">The sequence shown here is derived from an EMBL/GenBank/DDBJ whole genome shotgun (WGS) entry which is preliminary data.</text>
</comment>
<dbReference type="Pfam" id="PF00069">
    <property type="entry name" value="Pkinase"/>
    <property type="match status" value="1"/>
</dbReference>
<keyword evidence="2" id="KW-0067">ATP-binding</keyword>
<keyword evidence="1" id="KW-0547">Nucleotide-binding</keyword>
<dbReference type="SUPFAM" id="SSF56112">
    <property type="entry name" value="Protein kinase-like (PK-like)"/>
    <property type="match status" value="1"/>
</dbReference>
<dbReference type="GO" id="GO:0005524">
    <property type="term" value="F:ATP binding"/>
    <property type="evidence" value="ECO:0007669"/>
    <property type="project" value="UniProtKB-KW"/>
</dbReference>
<dbReference type="PANTHER" id="PTHR24055">
    <property type="entry name" value="MITOGEN-ACTIVATED PROTEIN KINASE"/>
    <property type="match status" value="1"/>
</dbReference>
<dbReference type="FunFam" id="1.10.510.10:FF:000773">
    <property type="entry name" value="MOK protein kinase"/>
    <property type="match status" value="1"/>
</dbReference>
<evidence type="ECO:0000313" key="5">
    <source>
        <dbReference type="Proteomes" id="UP001159428"/>
    </source>
</evidence>
<dbReference type="SMART" id="SM00220">
    <property type="entry name" value="S_TKc"/>
    <property type="match status" value="1"/>
</dbReference>
<evidence type="ECO:0000259" key="3">
    <source>
        <dbReference type="PROSITE" id="PS50011"/>
    </source>
</evidence>
<evidence type="ECO:0000313" key="4">
    <source>
        <dbReference type="EMBL" id="CAH3145487.1"/>
    </source>
</evidence>
<reference evidence="4 5" key="1">
    <citation type="submission" date="2022-05" db="EMBL/GenBank/DDBJ databases">
        <authorList>
            <consortium name="Genoscope - CEA"/>
            <person name="William W."/>
        </authorList>
    </citation>
    <scope>NUCLEOTIDE SEQUENCE [LARGE SCALE GENOMIC DNA]</scope>
</reference>
<gene>
    <name evidence="4" type="ORF">PMEA_00022601</name>
</gene>
<dbReference type="PROSITE" id="PS00108">
    <property type="entry name" value="PROTEIN_KINASE_ST"/>
    <property type="match status" value="1"/>
</dbReference>
<name>A0AAU9XEC0_9CNID</name>
<dbReference type="AlphaFoldDB" id="A0AAU9XEC0"/>
<protein>
    <recommendedName>
        <fullName evidence="3">Protein kinase domain-containing protein</fullName>
    </recommendedName>
</protein>
<dbReference type="InterPro" id="IPR050117">
    <property type="entry name" value="MAPK"/>
</dbReference>
<dbReference type="EMBL" id="CALNXJ010000040">
    <property type="protein sequence ID" value="CAH3145487.1"/>
    <property type="molecule type" value="Genomic_DNA"/>
</dbReference>
<dbReference type="GO" id="GO:0004672">
    <property type="term" value="F:protein kinase activity"/>
    <property type="evidence" value="ECO:0007669"/>
    <property type="project" value="InterPro"/>
</dbReference>
<dbReference type="Gene3D" id="3.30.200.20">
    <property type="entry name" value="Phosphorylase Kinase, domain 1"/>
    <property type="match status" value="1"/>
</dbReference>
<proteinExistence type="predicted"/>
<organism evidence="4 5">
    <name type="scientific">Pocillopora meandrina</name>
    <dbReference type="NCBI Taxonomy" id="46732"/>
    <lineage>
        <taxon>Eukaryota</taxon>
        <taxon>Metazoa</taxon>
        <taxon>Cnidaria</taxon>
        <taxon>Anthozoa</taxon>
        <taxon>Hexacorallia</taxon>
        <taxon>Scleractinia</taxon>
        <taxon>Astrocoeniina</taxon>
        <taxon>Pocilloporidae</taxon>
        <taxon>Pocillopora</taxon>
    </lineage>
</organism>
<sequence length="432" mass="49361">MQKYRILGKKGEGTFSEVLKVQDIRDGTYYACKKMKQRYESIDQVNNLREIQAMRRLSPHGNVVELKEIIFDKKNGTLALICELMDMNLYEMIRGRRHYLPEAKVKNYMYQLCKAIDHMHRNGIFHRDVKPENILIKDDVVKLADFGSCRSVYSKQPYTEYISTRWYRAPECLLTDGYYTHKMDMWSVGCVFFEVLSLHPLFPGSNEVDQIARIHSVLGTPSPNILKKLQNKSRSMNFNFPPKTGSGISTLLPHDHVSQDCIELIELMCAYDPDDRISAKQALRHPYFKQLRELDKRQVAANTRYSSPSEASVITKPHRMVKKKRKHVRGHARSPTESILPKDDGFGLTGGIVAHQQPSLPSLGVGFKTNTYGTTLPKIPVATTTHTTTFPTSFPSIIHQEKNKVKNQTSQKFGHYTLPAIDNSKRSGAHGF</sequence>
<dbReference type="Proteomes" id="UP001159428">
    <property type="component" value="Unassembled WGS sequence"/>
</dbReference>
<dbReference type="InterPro" id="IPR008271">
    <property type="entry name" value="Ser/Thr_kinase_AS"/>
</dbReference>
<evidence type="ECO:0000256" key="1">
    <source>
        <dbReference type="ARBA" id="ARBA00022741"/>
    </source>
</evidence>
<feature type="domain" description="Protein kinase" evidence="3">
    <location>
        <begin position="4"/>
        <end position="288"/>
    </location>
</feature>
<dbReference type="CDD" id="cd07831">
    <property type="entry name" value="STKc_MOK"/>
    <property type="match status" value="1"/>
</dbReference>
<keyword evidence="5" id="KW-1185">Reference proteome</keyword>
<dbReference type="FunFam" id="3.30.200.20:FF:000271">
    <property type="entry name" value="MAPK/MAK/MRK overlapping kinase"/>
    <property type="match status" value="1"/>
</dbReference>
<dbReference type="InterPro" id="IPR000719">
    <property type="entry name" value="Prot_kinase_dom"/>
</dbReference>